<organism evidence="2 3">
    <name type="scientific">Campylobacter rectus RM3267</name>
    <dbReference type="NCBI Taxonomy" id="553218"/>
    <lineage>
        <taxon>Bacteria</taxon>
        <taxon>Pseudomonadati</taxon>
        <taxon>Campylobacterota</taxon>
        <taxon>Epsilonproteobacteria</taxon>
        <taxon>Campylobacterales</taxon>
        <taxon>Campylobacteraceae</taxon>
        <taxon>Campylobacter</taxon>
    </lineage>
</organism>
<evidence type="ECO:0000313" key="3">
    <source>
        <dbReference type="Proteomes" id="UP000003082"/>
    </source>
</evidence>
<keyword evidence="3" id="KW-1185">Reference proteome</keyword>
<comment type="caution">
    <text evidence="2">The sequence shown here is derived from an EMBL/GenBank/DDBJ whole genome shotgun (WGS) entry which is preliminary data.</text>
</comment>
<reference evidence="2 3" key="1">
    <citation type="submission" date="2008-08" db="EMBL/GenBank/DDBJ databases">
        <authorList>
            <person name="Madupu R."/>
            <person name="Durkin A.S."/>
            <person name="Torralba M."/>
            <person name="Methe B."/>
            <person name="Sutton G.G."/>
            <person name="Strausberg R.L."/>
            <person name="Nelson K.E."/>
        </authorList>
    </citation>
    <scope>NUCLEOTIDE SEQUENCE [LARGE SCALE GENOMIC DNA]</scope>
    <source>
        <strain evidence="2 3">RM3267</strain>
    </source>
</reference>
<keyword evidence="1" id="KW-1133">Transmembrane helix</keyword>
<feature type="transmembrane region" description="Helical" evidence="1">
    <location>
        <begin position="20"/>
        <end position="42"/>
    </location>
</feature>
<evidence type="ECO:0000313" key="2">
    <source>
        <dbReference type="EMBL" id="EEF14403.1"/>
    </source>
</evidence>
<dbReference type="AlphaFoldDB" id="B9D0Z1"/>
<keyword evidence="1" id="KW-0472">Membrane</keyword>
<keyword evidence="1" id="KW-0812">Transmembrane</keyword>
<accession>B9D0Z1</accession>
<name>B9D0Z1_CAMRE</name>
<sequence>MVGSRLSLRLSDNLLFIRKLDLPAIIDIVMIIGDIVAINPFLKSINS</sequence>
<dbReference type="Proteomes" id="UP000003082">
    <property type="component" value="Unassembled WGS sequence"/>
</dbReference>
<gene>
    <name evidence="2" type="ORF">CAMRE0001_2798</name>
</gene>
<proteinExistence type="predicted"/>
<dbReference type="EMBL" id="ACFU01000007">
    <property type="protein sequence ID" value="EEF14403.1"/>
    <property type="molecule type" value="Genomic_DNA"/>
</dbReference>
<protein>
    <submittedName>
        <fullName evidence="2">Uncharacterized protein</fullName>
    </submittedName>
</protein>
<evidence type="ECO:0000256" key="1">
    <source>
        <dbReference type="SAM" id="Phobius"/>
    </source>
</evidence>